<dbReference type="SUPFAM" id="SSF55144">
    <property type="entry name" value="LigT-like"/>
    <property type="match status" value="1"/>
</dbReference>
<evidence type="ECO:0000256" key="1">
    <source>
        <dbReference type="SAM" id="MobiDB-lite"/>
    </source>
</evidence>
<dbReference type="EMBL" id="MU004236">
    <property type="protein sequence ID" value="KAF2668618.1"/>
    <property type="molecule type" value="Genomic_DNA"/>
</dbReference>
<reference evidence="3" key="1">
    <citation type="journal article" date="2020" name="Stud. Mycol.">
        <title>101 Dothideomycetes genomes: a test case for predicting lifestyles and emergence of pathogens.</title>
        <authorList>
            <person name="Haridas S."/>
            <person name="Albert R."/>
            <person name="Binder M."/>
            <person name="Bloem J."/>
            <person name="Labutti K."/>
            <person name="Salamov A."/>
            <person name="Andreopoulos B."/>
            <person name="Baker S."/>
            <person name="Barry K."/>
            <person name="Bills G."/>
            <person name="Bluhm B."/>
            <person name="Cannon C."/>
            <person name="Castanera R."/>
            <person name="Culley D."/>
            <person name="Daum C."/>
            <person name="Ezra D."/>
            <person name="Gonzalez J."/>
            <person name="Henrissat B."/>
            <person name="Kuo A."/>
            <person name="Liang C."/>
            <person name="Lipzen A."/>
            <person name="Lutzoni F."/>
            <person name="Magnuson J."/>
            <person name="Mondo S."/>
            <person name="Nolan M."/>
            <person name="Ohm R."/>
            <person name="Pangilinan J."/>
            <person name="Park H.-J."/>
            <person name="Ramirez L."/>
            <person name="Alfaro M."/>
            <person name="Sun H."/>
            <person name="Tritt A."/>
            <person name="Yoshinaga Y."/>
            <person name="Zwiers L.-H."/>
            <person name="Turgeon B."/>
            <person name="Goodwin S."/>
            <person name="Spatafora J."/>
            <person name="Crous P."/>
            <person name="Grigoriev I."/>
        </authorList>
    </citation>
    <scope>NUCLEOTIDE SEQUENCE</scope>
    <source>
        <strain evidence="3">CBS 115976</strain>
    </source>
</reference>
<keyword evidence="4" id="KW-1185">Reference proteome</keyword>
<feature type="region of interest" description="Disordered" evidence="1">
    <location>
        <begin position="1"/>
        <end position="23"/>
    </location>
</feature>
<gene>
    <name evidence="3" type="ORF">BT63DRAFT_456261</name>
</gene>
<name>A0A6A6UBY8_9PEZI</name>
<organism evidence="3 4">
    <name type="scientific">Microthyrium microscopicum</name>
    <dbReference type="NCBI Taxonomy" id="703497"/>
    <lineage>
        <taxon>Eukaryota</taxon>
        <taxon>Fungi</taxon>
        <taxon>Dikarya</taxon>
        <taxon>Ascomycota</taxon>
        <taxon>Pezizomycotina</taxon>
        <taxon>Dothideomycetes</taxon>
        <taxon>Dothideomycetes incertae sedis</taxon>
        <taxon>Microthyriales</taxon>
        <taxon>Microthyriaceae</taxon>
        <taxon>Microthyrium</taxon>
    </lineage>
</organism>
<protein>
    <recommendedName>
        <fullName evidence="2">A-kinase anchor protein 7-like phosphoesterase domain-containing protein</fullName>
    </recommendedName>
</protein>
<feature type="domain" description="A-kinase anchor protein 7-like phosphoesterase" evidence="2">
    <location>
        <begin position="26"/>
        <end position="232"/>
    </location>
</feature>
<dbReference type="InterPro" id="IPR009097">
    <property type="entry name" value="Cyclic_Pdiesterase"/>
</dbReference>
<dbReference type="GO" id="GO:0006307">
    <property type="term" value="P:DNA alkylation repair"/>
    <property type="evidence" value="ECO:0007669"/>
    <property type="project" value="InterPro"/>
</dbReference>
<feature type="compositionally biased region" description="Gly residues" evidence="1">
    <location>
        <begin position="7"/>
        <end position="16"/>
    </location>
</feature>
<dbReference type="PANTHER" id="PTHR13360:SF1">
    <property type="entry name" value="ACTIVATING SIGNAL COINTEGRATOR 1 COMPLEX SUBUNIT 1"/>
    <property type="match status" value="1"/>
</dbReference>
<dbReference type="PANTHER" id="PTHR13360">
    <property type="entry name" value="ACTIVATING SIGNAL COINTEGRATOR 1 COMPLEX SUBUNIT 1"/>
    <property type="match status" value="1"/>
</dbReference>
<dbReference type="AlphaFoldDB" id="A0A6A6UBY8"/>
<dbReference type="InterPro" id="IPR019510">
    <property type="entry name" value="AKAP7-like_phosphoesterase"/>
</dbReference>
<dbReference type="Gene3D" id="3.90.1140.10">
    <property type="entry name" value="Cyclic phosphodiesterase"/>
    <property type="match status" value="1"/>
</dbReference>
<evidence type="ECO:0000259" key="2">
    <source>
        <dbReference type="Pfam" id="PF10469"/>
    </source>
</evidence>
<proteinExistence type="predicted"/>
<dbReference type="Pfam" id="PF10469">
    <property type="entry name" value="AKAP7_NLS"/>
    <property type="match status" value="1"/>
</dbReference>
<sequence>MSRGRGTRGGGSGSRGGNQPPRERLTHFLCLPLVTGASRPQLEASIARFRAEVDQLNQTATAPAVVPSTAIRPLDTLHLTLGVMSLVEPGKLQEAISLLETLDVAKMLADCPSTSSQNDNSELTITLESLAPMRRPNDTSVLFAIPKDSTSRLMPFCEALQKSFMNRGFIVNENRPLKLHATVINTVFSKKEVGTVKGLDATQLLAQFQDFQWTGGYRVEKIAICEMGAKKTFERGVLVKEAYTEVASVGLP</sequence>
<accession>A0A6A6UBY8</accession>
<dbReference type="GO" id="GO:0005634">
    <property type="term" value="C:nucleus"/>
    <property type="evidence" value="ECO:0007669"/>
    <property type="project" value="TreeGrafter"/>
</dbReference>
<evidence type="ECO:0000313" key="3">
    <source>
        <dbReference type="EMBL" id="KAF2668618.1"/>
    </source>
</evidence>
<dbReference type="OrthoDB" id="277832at2759"/>
<evidence type="ECO:0000313" key="4">
    <source>
        <dbReference type="Proteomes" id="UP000799302"/>
    </source>
</evidence>
<dbReference type="InterPro" id="IPR009210">
    <property type="entry name" value="ASCC1"/>
</dbReference>
<dbReference type="GO" id="GO:0006355">
    <property type="term" value="P:regulation of DNA-templated transcription"/>
    <property type="evidence" value="ECO:0007669"/>
    <property type="project" value="TreeGrafter"/>
</dbReference>
<dbReference type="Proteomes" id="UP000799302">
    <property type="component" value="Unassembled WGS sequence"/>
</dbReference>